<dbReference type="Proteomes" id="UP001188597">
    <property type="component" value="Unassembled WGS sequence"/>
</dbReference>
<accession>A0AA89AWK6</accession>
<proteinExistence type="predicted"/>
<protein>
    <recommendedName>
        <fullName evidence="3">Pentatricopeptide repeat-containing protein</fullName>
    </recommendedName>
</protein>
<keyword evidence="2" id="KW-1185">Reference proteome</keyword>
<comment type="caution">
    <text evidence="1">The sequence shown here is derived from an EMBL/GenBank/DDBJ whole genome shotgun (WGS) entry which is preliminary data.</text>
</comment>
<sequence length="135" mass="15465">MLALSNLNEHVLTILQRCSHLKQLQAYLTVLGHSQTQLHAFKLVRFCTITLSNLTYARAIFNQLTHPNVVYFYAAMITAYASQPDHVSSIVLYRNMFREENTQPNQFVYPYALKSFPEVMVSLGTEMEDNLYGVG</sequence>
<dbReference type="AlphaFoldDB" id="A0AA89AWK6"/>
<evidence type="ECO:0000313" key="2">
    <source>
        <dbReference type="Proteomes" id="UP001188597"/>
    </source>
</evidence>
<reference evidence="1" key="1">
    <citation type="submission" date="2022-12" db="EMBL/GenBank/DDBJ databases">
        <title>Draft genome assemblies for two species of Escallonia (Escalloniales).</title>
        <authorList>
            <person name="Chanderbali A."/>
            <person name="Dervinis C."/>
            <person name="Anghel I."/>
            <person name="Soltis D."/>
            <person name="Soltis P."/>
            <person name="Zapata F."/>
        </authorList>
    </citation>
    <scope>NUCLEOTIDE SEQUENCE</scope>
    <source>
        <strain evidence="1">UCBG64.0493</strain>
        <tissue evidence="1">Leaf</tissue>
    </source>
</reference>
<name>A0AA89AWK6_9ASTE</name>
<evidence type="ECO:0008006" key="3">
    <source>
        <dbReference type="Google" id="ProtNLM"/>
    </source>
</evidence>
<dbReference type="EMBL" id="JAVXUP010001240">
    <property type="protein sequence ID" value="KAK3014221.1"/>
    <property type="molecule type" value="Genomic_DNA"/>
</dbReference>
<organism evidence="1 2">
    <name type="scientific">Escallonia herrerae</name>
    <dbReference type="NCBI Taxonomy" id="1293975"/>
    <lineage>
        <taxon>Eukaryota</taxon>
        <taxon>Viridiplantae</taxon>
        <taxon>Streptophyta</taxon>
        <taxon>Embryophyta</taxon>
        <taxon>Tracheophyta</taxon>
        <taxon>Spermatophyta</taxon>
        <taxon>Magnoliopsida</taxon>
        <taxon>eudicotyledons</taxon>
        <taxon>Gunneridae</taxon>
        <taxon>Pentapetalae</taxon>
        <taxon>asterids</taxon>
        <taxon>campanulids</taxon>
        <taxon>Escalloniales</taxon>
        <taxon>Escalloniaceae</taxon>
        <taxon>Escallonia</taxon>
    </lineage>
</organism>
<evidence type="ECO:0000313" key="1">
    <source>
        <dbReference type="EMBL" id="KAK3014221.1"/>
    </source>
</evidence>
<gene>
    <name evidence="1" type="ORF">RJ639_008966</name>
</gene>